<evidence type="ECO:0000259" key="4">
    <source>
        <dbReference type="PROSITE" id="PS51084"/>
    </source>
</evidence>
<organism evidence="5 6">
    <name type="scientific">Trichuris trichiura</name>
    <name type="common">Whipworm</name>
    <name type="synonym">Trichocephalus trichiurus</name>
    <dbReference type="NCBI Taxonomy" id="36087"/>
    <lineage>
        <taxon>Eukaryota</taxon>
        <taxon>Metazoa</taxon>
        <taxon>Ecdysozoa</taxon>
        <taxon>Nematoda</taxon>
        <taxon>Enoplea</taxon>
        <taxon>Dorylaimia</taxon>
        <taxon>Trichinellida</taxon>
        <taxon>Trichuridae</taxon>
        <taxon>Trichuris</taxon>
    </lineage>
</organism>
<gene>
    <name evidence="5" type="ORF">TTRE_0000003001</name>
</gene>
<name>A0A077YVI5_TRITR</name>
<dbReference type="PROSITE" id="PS51084">
    <property type="entry name" value="HIT_2"/>
    <property type="match status" value="1"/>
</dbReference>
<evidence type="ECO:0000313" key="5">
    <source>
        <dbReference type="EMBL" id="CDW51771.1"/>
    </source>
</evidence>
<protein>
    <submittedName>
        <fullName evidence="5">Histidine triad nucleotide binding protein 1</fullName>
    </submittedName>
</protein>
<reference evidence="5" key="2">
    <citation type="submission" date="2014-03" db="EMBL/GenBank/DDBJ databases">
        <title>The whipworm genome and dual-species transcriptomics of an intimate host-pathogen interaction.</title>
        <authorList>
            <person name="Foth B.J."/>
            <person name="Tsai I.J."/>
            <person name="Reid A.J."/>
            <person name="Bancroft A.J."/>
            <person name="Nichol S."/>
            <person name="Tracey A."/>
            <person name="Holroyd N."/>
            <person name="Cotton J.A."/>
            <person name="Stanley E.J."/>
            <person name="Zarowiecki M."/>
            <person name="Liu J.Z."/>
            <person name="Huckvale T."/>
            <person name="Cooper P.J."/>
            <person name="Grencis R.K."/>
            <person name="Berriman M."/>
        </authorList>
    </citation>
    <scope>NUCLEOTIDE SEQUENCE [LARGE SCALE GENOMIC DNA]</scope>
</reference>
<dbReference type="Pfam" id="PF01230">
    <property type="entry name" value="HIT"/>
    <property type="match status" value="1"/>
</dbReference>
<dbReference type="PANTHER" id="PTHR23089">
    <property type="entry name" value="HISTIDINE TRIAD HIT PROTEIN"/>
    <property type="match status" value="1"/>
</dbReference>
<dbReference type="EMBL" id="HG805809">
    <property type="protein sequence ID" value="CDW51771.1"/>
    <property type="molecule type" value="Genomic_DNA"/>
</dbReference>
<dbReference type="InterPro" id="IPR019808">
    <property type="entry name" value="Histidine_triad_CS"/>
</dbReference>
<dbReference type="Proteomes" id="UP000030665">
    <property type="component" value="Unassembled WGS sequence"/>
</dbReference>
<feature type="short sequence motif" description="Histidine triad motif" evidence="2 3">
    <location>
        <begin position="109"/>
        <end position="113"/>
    </location>
</feature>
<dbReference type="GO" id="GO:0003824">
    <property type="term" value="F:catalytic activity"/>
    <property type="evidence" value="ECO:0007669"/>
    <property type="project" value="InterPro"/>
</dbReference>
<dbReference type="AlphaFoldDB" id="A0A077YVI5"/>
<evidence type="ECO:0000256" key="1">
    <source>
        <dbReference type="PIRSR" id="PIRSR601310-1"/>
    </source>
</evidence>
<keyword evidence="6" id="KW-1185">Reference proteome</keyword>
<proteinExistence type="predicted"/>
<dbReference type="Gene3D" id="3.30.428.10">
    <property type="entry name" value="HIT-like"/>
    <property type="match status" value="1"/>
</dbReference>
<dbReference type="OrthoDB" id="672793at2759"/>
<dbReference type="SUPFAM" id="SSF54197">
    <property type="entry name" value="HIT-like"/>
    <property type="match status" value="1"/>
</dbReference>
<feature type="active site" description="Tele-AMP-histidine intermediate" evidence="1">
    <location>
        <position position="111"/>
    </location>
</feature>
<evidence type="ECO:0000313" key="6">
    <source>
        <dbReference type="Proteomes" id="UP000030665"/>
    </source>
</evidence>
<sequence>MSEESKAQTAKPSGDSIFSKIIRREIPANIIYEDDTVFAFHDAFPQAPVHFLVVPKKPLDMLENATAEDTELLGKLILTAKECAKKLELLEGYRLVINNGRHGCQSIFHVHVHVLGGRQLKWPPG</sequence>
<feature type="domain" description="HIT" evidence="4">
    <location>
        <begin position="17"/>
        <end position="125"/>
    </location>
</feature>
<dbReference type="PROSITE" id="PS00892">
    <property type="entry name" value="HIT_1"/>
    <property type="match status" value="1"/>
</dbReference>
<evidence type="ECO:0000256" key="2">
    <source>
        <dbReference type="PIRSR" id="PIRSR601310-3"/>
    </source>
</evidence>
<reference evidence="5" key="1">
    <citation type="submission" date="2014-01" db="EMBL/GenBank/DDBJ databases">
        <authorList>
            <person name="Aslett M."/>
        </authorList>
    </citation>
    <scope>NUCLEOTIDE SEQUENCE</scope>
</reference>
<dbReference type="CDD" id="cd01276">
    <property type="entry name" value="PKCI_related"/>
    <property type="match status" value="1"/>
</dbReference>
<dbReference type="PRINTS" id="PR00332">
    <property type="entry name" value="HISTRIAD"/>
</dbReference>
<evidence type="ECO:0000256" key="3">
    <source>
        <dbReference type="PROSITE-ProRule" id="PRU00464"/>
    </source>
</evidence>
<dbReference type="STRING" id="36087.A0A077YVI5"/>
<accession>A0A077YVI5</accession>
<dbReference type="InterPro" id="IPR001310">
    <property type="entry name" value="Histidine_triad_HIT"/>
</dbReference>
<dbReference type="FunFam" id="3.30.428.10:FF:000005">
    <property type="entry name" value="Histidine triad nucleotide-binding protein 1"/>
    <property type="match status" value="1"/>
</dbReference>
<dbReference type="InterPro" id="IPR036265">
    <property type="entry name" value="HIT-like_sf"/>
</dbReference>
<dbReference type="InterPro" id="IPR011146">
    <property type="entry name" value="HIT-like"/>
</dbReference>